<protein>
    <recommendedName>
        <fullName evidence="3">Diiron oxygenase</fullName>
    </recommendedName>
</protein>
<dbReference type="InterPro" id="IPR025859">
    <property type="entry name" value="AurF/CmlI"/>
</dbReference>
<dbReference type="Proteomes" id="UP000271573">
    <property type="component" value="Chromosome"/>
</dbReference>
<dbReference type="KEGG" id="nbe:Back2_19040"/>
<dbReference type="Gene3D" id="1.10.620.20">
    <property type="entry name" value="Ribonucleotide Reductase, subunit A"/>
    <property type="match status" value="1"/>
</dbReference>
<evidence type="ECO:0000313" key="1">
    <source>
        <dbReference type="EMBL" id="BBH17617.1"/>
    </source>
</evidence>
<sequence>MGAVGGSIGLARKVVGTGVRVAAAPLAVVPLPSLSRIGGGKQDYFDTLRTLSQASTTGPHFEAFIDVPWDQPGFGLDKNDERWQLPGIDPLAHTDWYQSLSKERQIEVARQRMTAMTKTGSQFEQLLLLGGTQFLMGLQNENPEFRYFMHELTEECHHIQMFQEFTNRSAPEITGAPAWLLKTIPVIALLGSVWPTLFFQIILAGEEPIDHVQKNALRAGGSHPLLDRIMAIHAAEEARHIGFAHAWLEHHTPEMGAVNRFAVGLLTPLIMRIAIQIIMVPSRADAELMGIPEDVMRDTFSRRNEAFRRMISDVSADVRAGCEDAGMLTARTRWAWRKWGVDGRPSRFRGEPVSSAA</sequence>
<evidence type="ECO:0000313" key="2">
    <source>
        <dbReference type="Proteomes" id="UP000271573"/>
    </source>
</evidence>
<name>A0A3G9IF77_9ACTN</name>
<dbReference type="SUPFAM" id="SSF47240">
    <property type="entry name" value="Ferritin-like"/>
    <property type="match status" value="1"/>
</dbReference>
<dbReference type="InterPro" id="IPR012348">
    <property type="entry name" value="RNR-like"/>
</dbReference>
<dbReference type="Pfam" id="PF11583">
    <property type="entry name" value="AurF"/>
    <property type="match status" value="1"/>
</dbReference>
<accession>A0A3G9IF77</accession>
<dbReference type="RefSeq" id="WP_125568906.1">
    <property type="nucleotide sequence ID" value="NZ_AP019307.1"/>
</dbReference>
<reference evidence="1 2" key="1">
    <citation type="submission" date="2018-11" db="EMBL/GenBank/DDBJ databases">
        <title>Complete genome sequence of Nocardioides baekrokdamisoli strain KCTC 39748.</title>
        <authorList>
            <person name="Kang S.W."/>
            <person name="Lee K.C."/>
            <person name="Kim K.K."/>
            <person name="Kim J.S."/>
            <person name="Kim D.S."/>
            <person name="Ko S.H."/>
            <person name="Yang S.H."/>
            <person name="Shin Y.K."/>
            <person name="Lee J.S."/>
        </authorList>
    </citation>
    <scope>NUCLEOTIDE SEQUENCE [LARGE SCALE GENOMIC DNA]</scope>
    <source>
        <strain evidence="1 2">KCTC 39748</strain>
    </source>
</reference>
<dbReference type="EMBL" id="AP019307">
    <property type="protein sequence ID" value="BBH17617.1"/>
    <property type="molecule type" value="Genomic_DNA"/>
</dbReference>
<dbReference type="GO" id="GO:0016491">
    <property type="term" value="F:oxidoreductase activity"/>
    <property type="evidence" value="ECO:0007669"/>
    <property type="project" value="InterPro"/>
</dbReference>
<evidence type="ECO:0008006" key="3">
    <source>
        <dbReference type="Google" id="ProtNLM"/>
    </source>
</evidence>
<proteinExistence type="predicted"/>
<organism evidence="1 2">
    <name type="scientific">Nocardioides baekrokdamisoli</name>
    <dbReference type="NCBI Taxonomy" id="1804624"/>
    <lineage>
        <taxon>Bacteria</taxon>
        <taxon>Bacillati</taxon>
        <taxon>Actinomycetota</taxon>
        <taxon>Actinomycetes</taxon>
        <taxon>Propionibacteriales</taxon>
        <taxon>Nocardioidaceae</taxon>
        <taxon>Nocardioides</taxon>
    </lineage>
</organism>
<gene>
    <name evidence="1" type="ORF">Back2_19040</name>
</gene>
<dbReference type="InterPro" id="IPR009078">
    <property type="entry name" value="Ferritin-like_SF"/>
</dbReference>
<dbReference type="OrthoDB" id="5138986at2"/>
<dbReference type="AlphaFoldDB" id="A0A3G9IF77"/>
<keyword evidence="2" id="KW-1185">Reference proteome</keyword>